<name>A0A5J9UND4_9POAL</name>
<proteinExistence type="predicted"/>
<keyword evidence="2" id="KW-1185">Reference proteome</keyword>
<protein>
    <submittedName>
        <fullName evidence="1">Uncharacterized protein</fullName>
    </submittedName>
</protein>
<dbReference type="EMBL" id="RWGY01000013">
    <property type="protein sequence ID" value="TVU25076.1"/>
    <property type="molecule type" value="Genomic_DNA"/>
</dbReference>
<gene>
    <name evidence="1" type="ORF">EJB05_27555</name>
</gene>
<comment type="caution">
    <text evidence="1">The sequence shown here is derived from an EMBL/GenBank/DDBJ whole genome shotgun (WGS) entry which is preliminary data.</text>
</comment>
<accession>A0A5J9UND4</accession>
<dbReference type="Proteomes" id="UP000324897">
    <property type="component" value="Chromosome 2"/>
</dbReference>
<dbReference type="AlphaFoldDB" id="A0A5J9UND4"/>
<sequence>MNTTAERPKRSSRRLQYQGLDAMQRLLIMTSTPEEERSDKVRIVRNAKMLWSKSRETVGVGAKSSNQVFQLLINGSIAE</sequence>
<reference evidence="1 2" key="1">
    <citation type="journal article" date="2019" name="Sci. Rep.">
        <title>A high-quality genome of Eragrostis curvula grass provides insights into Poaceae evolution and supports new strategies to enhance forage quality.</title>
        <authorList>
            <person name="Carballo J."/>
            <person name="Santos B.A.C.M."/>
            <person name="Zappacosta D."/>
            <person name="Garbus I."/>
            <person name="Selva J.P."/>
            <person name="Gallo C.A."/>
            <person name="Diaz A."/>
            <person name="Albertini E."/>
            <person name="Caccamo M."/>
            <person name="Echenique V."/>
        </authorList>
    </citation>
    <scope>NUCLEOTIDE SEQUENCE [LARGE SCALE GENOMIC DNA]</scope>
    <source>
        <strain evidence="2">cv. Victoria</strain>
        <tissue evidence="1">Leaf</tissue>
    </source>
</reference>
<evidence type="ECO:0000313" key="1">
    <source>
        <dbReference type="EMBL" id="TVU25076.1"/>
    </source>
</evidence>
<evidence type="ECO:0000313" key="2">
    <source>
        <dbReference type="Proteomes" id="UP000324897"/>
    </source>
</evidence>
<organism evidence="1 2">
    <name type="scientific">Eragrostis curvula</name>
    <name type="common">weeping love grass</name>
    <dbReference type="NCBI Taxonomy" id="38414"/>
    <lineage>
        <taxon>Eukaryota</taxon>
        <taxon>Viridiplantae</taxon>
        <taxon>Streptophyta</taxon>
        <taxon>Embryophyta</taxon>
        <taxon>Tracheophyta</taxon>
        <taxon>Spermatophyta</taxon>
        <taxon>Magnoliopsida</taxon>
        <taxon>Liliopsida</taxon>
        <taxon>Poales</taxon>
        <taxon>Poaceae</taxon>
        <taxon>PACMAD clade</taxon>
        <taxon>Chloridoideae</taxon>
        <taxon>Eragrostideae</taxon>
        <taxon>Eragrostidinae</taxon>
        <taxon>Eragrostis</taxon>
    </lineage>
</organism>
<dbReference type="Gramene" id="TVU25076">
    <property type="protein sequence ID" value="TVU25076"/>
    <property type="gene ID" value="EJB05_27555"/>
</dbReference>